<dbReference type="InterPro" id="IPR006133">
    <property type="entry name" value="DNA-dir_DNA_pol_B_exonuc"/>
</dbReference>
<dbReference type="Proteomes" id="UP000188533">
    <property type="component" value="Unassembled WGS sequence"/>
</dbReference>
<dbReference type="Gene3D" id="2.40.50.730">
    <property type="match status" value="1"/>
</dbReference>
<evidence type="ECO:0000313" key="4">
    <source>
        <dbReference type="Proteomes" id="UP000188533"/>
    </source>
</evidence>
<protein>
    <recommendedName>
        <fullName evidence="1">DNA polymerase delta catalytic subunit</fullName>
    </recommendedName>
</protein>
<dbReference type="EMBL" id="BDGU01000257">
    <property type="protein sequence ID" value="GAW05554.1"/>
    <property type="molecule type" value="Genomic_DNA"/>
</dbReference>
<dbReference type="GO" id="GO:0045004">
    <property type="term" value="P:DNA replication proofreading"/>
    <property type="evidence" value="ECO:0007669"/>
    <property type="project" value="TreeGrafter"/>
</dbReference>
<dbReference type="AlphaFoldDB" id="A0A1Q3EEI4"/>
<dbReference type="STRING" id="5353.A0A1Q3EEI4"/>
<dbReference type="InterPro" id="IPR050240">
    <property type="entry name" value="DNA_pol_type-B"/>
</dbReference>
<dbReference type="GO" id="GO:0006287">
    <property type="term" value="P:base-excision repair, gap-filling"/>
    <property type="evidence" value="ECO:0007669"/>
    <property type="project" value="TreeGrafter"/>
</dbReference>
<dbReference type="SUPFAM" id="SSF53098">
    <property type="entry name" value="Ribonuclease H-like"/>
    <property type="match status" value="1"/>
</dbReference>
<name>A0A1Q3EEI4_LENED</name>
<comment type="caution">
    <text evidence="3">The sequence shown here is derived from an EMBL/GenBank/DDBJ whole genome shotgun (WGS) entry which is preliminary data.</text>
</comment>
<sequence length="428" mass="48924">MQQDNTSKRRHETFLDRENASIVANEAKRQKLAPHGSFADALQTMKAMDRDKVTRPGVAIDLGKTLVFQQLDIQDCRDPKFLSSVFLFGITEAGVTICLHIVDIPQGQKIEEEWYGMRWLSLSPRVYDLVKATDRLSACQYELRLTYENFNGSAKEEPINCAREAPLRILSFDIETDVYIDPSGKDEFPTPNAQSIIQISGMLKYQRDSEPFYRNVLTLKSCNAIEGTDVESFEEESDLIKRWLKFIHDADPDIIVGYNSCGFDIPYILLRAKRLSIPCGISRINDFEISNPIFRPGPGAFSSAPVIPGRLQIDLYDFVFLEHGHPSAKEKAELWAVGIRRKLLGLEASSFRFLKQRKEDIDFRNIPKLQAGTGEDRKKLAIYCLKDSHLPLQLMDHLQALDKWINRAQRKKGTFYHTIRRLAGRIPV</sequence>
<dbReference type="InterPro" id="IPR036397">
    <property type="entry name" value="RNaseH_sf"/>
</dbReference>
<dbReference type="PANTHER" id="PTHR10322:SF23">
    <property type="entry name" value="DNA POLYMERASE DELTA CATALYTIC SUBUNIT"/>
    <property type="match status" value="1"/>
</dbReference>
<organism evidence="3 4">
    <name type="scientific">Lentinula edodes</name>
    <name type="common">Shiitake mushroom</name>
    <name type="synonym">Lentinus edodes</name>
    <dbReference type="NCBI Taxonomy" id="5353"/>
    <lineage>
        <taxon>Eukaryota</taxon>
        <taxon>Fungi</taxon>
        <taxon>Dikarya</taxon>
        <taxon>Basidiomycota</taxon>
        <taxon>Agaricomycotina</taxon>
        <taxon>Agaricomycetes</taxon>
        <taxon>Agaricomycetidae</taxon>
        <taxon>Agaricales</taxon>
        <taxon>Marasmiineae</taxon>
        <taxon>Omphalotaceae</taxon>
        <taxon>Lentinula</taxon>
    </lineage>
</organism>
<evidence type="ECO:0000313" key="3">
    <source>
        <dbReference type="EMBL" id="GAW05554.1"/>
    </source>
</evidence>
<gene>
    <name evidence="3" type="ORF">LENED_007417</name>
</gene>
<dbReference type="Pfam" id="PF03104">
    <property type="entry name" value="DNA_pol_B_exo1"/>
    <property type="match status" value="1"/>
</dbReference>
<keyword evidence="4" id="KW-1185">Reference proteome</keyword>
<dbReference type="PANTHER" id="PTHR10322">
    <property type="entry name" value="DNA POLYMERASE CATALYTIC SUBUNIT"/>
    <property type="match status" value="1"/>
</dbReference>
<feature type="domain" description="DNA-directed DNA polymerase family B exonuclease" evidence="2">
    <location>
        <begin position="116"/>
        <end position="319"/>
    </location>
</feature>
<accession>A0A1Q3EEI4</accession>
<dbReference type="GO" id="GO:0008296">
    <property type="term" value="F:3'-5'-DNA exonuclease activity"/>
    <property type="evidence" value="ECO:0007669"/>
    <property type="project" value="TreeGrafter"/>
</dbReference>
<reference evidence="3 4" key="2">
    <citation type="submission" date="2017-02" db="EMBL/GenBank/DDBJ databases">
        <title>A genome survey and senescence transcriptome analysis in Lentinula edodes.</title>
        <authorList>
            <person name="Sakamoto Y."/>
            <person name="Nakade K."/>
            <person name="Sato S."/>
            <person name="Yoshida Y."/>
            <person name="Miyazaki K."/>
            <person name="Natsume S."/>
            <person name="Konno N."/>
        </authorList>
    </citation>
    <scope>NUCLEOTIDE SEQUENCE [LARGE SCALE GENOMIC DNA]</scope>
    <source>
        <strain evidence="3 4">NBRC 111202</strain>
    </source>
</reference>
<dbReference type="Gene3D" id="3.30.420.10">
    <property type="entry name" value="Ribonuclease H-like superfamily/Ribonuclease H"/>
    <property type="match status" value="1"/>
</dbReference>
<dbReference type="GO" id="GO:0003676">
    <property type="term" value="F:nucleic acid binding"/>
    <property type="evidence" value="ECO:0007669"/>
    <property type="project" value="InterPro"/>
</dbReference>
<dbReference type="GO" id="GO:0006297">
    <property type="term" value="P:nucleotide-excision repair, DNA gap filling"/>
    <property type="evidence" value="ECO:0007669"/>
    <property type="project" value="TreeGrafter"/>
</dbReference>
<dbReference type="GO" id="GO:0043625">
    <property type="term" value="C:delta DNA polymerase complex"/>
    <property type="evidence" value="ECO:0007669"/>
    <property type="project" value="TreeGrafter"/>
</dbReference>
<dbReference type="InterPro" id="IPR012337">
    <property type="entry name" value="RNaseH-like_sf"/>
</dbReference>
<evidence type="ECO:0000259" key="2">
    <source>
        <dbReference type="Pfam" id="PF03104"/>
    </source>
</evidence>
<dbReference type="GO" id="GO:0003887">
    <property type="term" value="F:DNA-directed DNA polymerase activity"/>
    <property type="evidence" value="ECO:0007669"/>
    <property type="project" value="TreeGrafter"/>
</dbReference>
<proteinExistence type="predicted"/>
<evidence type="ECO:0000256" key="1">
    <source>
        <dbReference type="ARBA" id="ARBA00024411"/>
    </source>
</evidence>
<reference evidence="3 4" key="1">
    <citation type="submission" date="2016-08" db="EMBL/GenBank/DDBJ databases">
        <authorList>
            <consortium name="Lentinula edodes genome sequencing consortium"/>
            <person name="Sakamoto Y."/>
            <person name="Nakade K."/>
            <person name="Sato S."/>
            <person name="Yoshida Y."/>
            <person name="Miyazaki K."/>
            <person name="Natsume S."/>
            <person name="Konno N."/>
        </authorList>
    </citation>
    <scope>NUCLEOTIDE SEQUENCE [LARGE SCALE GENOMIC DNA]</scope>
    <source>
        <strain evidence="3 4">NBRC 111202</strain>
    </source>
</reference>